<proteinExistence type="predicted"/>
<dbReference type="AlphaFoldDB" id="A0A2Z6RR76"/>
<dbReference type="OrthoDB" id="2372652at2759"/>
<evidence type="ECO:0000313" key="4">
    <source>
        <dbReference type="Proteomes" id="UP000247702"/>
    </source>
</evidence>
<dbReference type="EMBL" id="BEXD01003969">
    <property type="protein sequence ID" value="GBC04801.1"/>
    <property type="molecule type" value="Genomic_DNA"/>
</dbReference>
<name>A0A2Z6RR76_9GLOM</name>
<organism evidence="2 4">
    <name type="scientific">Rhizophagus clarus</name>
    <dbReference type="NCBI Taxonomy" id="94130"/>
    <lineage>
        <taxon>Eukaryota</taxon>
        <taxon>Fungi</taxon>
        <taxon>Fungi incertae sedis</taxon>
        <taxon>Mucoromycota</taxon>
        <taxon>Glomeromycotina</taxon>
        <taxon>Glomeromycetes</taxon>
        <taxon>Glomerales</taxon>
        <taxon>Glomeraceae</taxon>
        <taxon>Rhizophagus</taxon>
    </lineage>
</organism>
<accession>A0A2Z6RR76</accession>
<sequence length="216" mass="25572">MDLVTGYYNDLNTYKNENASLLNSITFNEKELTKTSNINKVNKETLTYVDLLEANEELYTRATLVLQITKQQYEITNNIFTLTEDILSKLKRKEILRFRDKISAFNIIIKRKLGFDDYYGIVQAFNTKIYNNNVDFGKEYYDCLSNLKNILKEVKMSLEEFELLFRLKKESNHEFHQNEIQTLDDAKKELETEFPEDLKDFKNLLGKVLNALESWQ</sequence>
<comment type="caution">
    <text evidence="2">The sequence shown here is derived from an EMBL/GenBank/DDBJ whole genome shotgun (WGS) entry which is preliminary data.</text>
</comment>
<feature type="coiled-coil region" evidence="1">
    <location>
        <begin position="144"/>
        <end position="193"/>
    </location>
</feature>
<reference evidence="2 4" key="1">
    <citation type="submission" date="2017-11" db="EMBL/GenBank/DDBJ databases">
        <title>The genome of Rhizophagus clarus HR1 reveals common genetic basis of auxotrophy among arbuscular mycorrhizal fungi.</title>
        <authorList>
            <person name="Kobayashi Y."/>
        </authorList>
    </citation>
    <scope>NUCLEOTIDE SEQUENCE [LARGE SCALE GENOMIC DNA]</scope>
    <source>
        <strain evidence="2 4">HR1</strain>
    </source>
</reference>
<gene>
    <name evidence="3" type="ORF">RCL2_002511000</name>
    <name evidence="2" type="ORF">RclHR1_05890002</name>
</gene>
<keyword evidence="4" id="KW-1185">Reference proteome</keyword>
<protein>
    <submittedName>
        <fullName evidence="2">Uncharacterized protein</fullName>
    </submittedName>
</protein>
<reference evidence="3" key="2">
    <citation type="submission" date="2019-10" db="EMBL/GenBank/DDBJ databases">
        <title>Conservation and host-specific expression of non-tandemly repeated heterogenous ribosome RNA gene in arbuscular mycorrhizal fungi.</title>
        <authorList>
            <person name="Maeda T."/>
            <person name="Kobayashi Y."/>
            <person name="Nakagawa T."/>
            <person name="Ezawa T."/>
            <person name="Yamaguchi K."/>
            <person name="Bino T."/>
            <person name="Nishimoto Y."/>
            <person name="Shigenobu S."/>
            <person name="Kawaguchi M."/>
        </authorList>
    </citation>
    <scope>NUCLEOTIDE SEQUENCE</scope>
    <source>
        <strain evidence="3">HR1</strain>
    </source>
</reference>
<dbReference type="Proteomes" id="UP000615446">
    <property type="component" value="Unassembled WGS sequence"/>
</dbReference>
<evidence type="ECO:0000313" key="2">
    <source>
        <dbReference type="EMBL" id="GBC04801.1"/>
    </source>
</evidence>
<evidence type="ECO:0000256" key="1">
    <source>
        <dbReference type="SAM" id="Coils"/>
    </source>
</evidence>
<evidence type="ECO:0000313" key="3">
    <source>
        <dbReference type="EMBL" id="GES98572.1"/>
    </source>
</evidence>
<dbReference type="Proteomes" id="UP000247702">
    <property type="component" value="Unassembled WGS sequence"/>
</dbReference>
<keyword evidence="1" id="KW-0175">Coiled coil</keyword>
<dbReference type="EMBL" id="BLAL01000274">
    <property type="protein sequence ID" value="GES98572.1"/>
    <property type="molecule type" value="Genomic_DNA"/>
</dbReference>